<accession>A0A151MYI5</accession>
<comment type="caution">
    <text evidence="1">The sequence shown here is derived from an EMBL/GenBank/DDBJ whole genome shotgun (WGS) entry which is preliminary data.</text>
</comment>
<organism evidence="1 2">
    <name type="scientific">Alligator mississippiensis</name>
    <name type="common">American alligator</name>
    <dbReference type="NCBI Taxonomy" id="8496"/>
    <lineage>
        <taxon>Eukaryota</taxon>
        <taxon>Metazoa</taxon>
        <taxon>Chordata</taxon>
        <taxon>Craniata</taxon>
        <taxon>Vertebrata</taxon>
        <taxon>Euteleostomi</taxon>
        <taxon>Archelosauria</taxon>
        <taxon>Archosauria</taxon>
        <taxon>Crocodylia</taxon>
        <taxon>Alligatoridae</taxon>
        <taxon>Alligatorinae</taxon>
        <taxon>Alligator</taxon>
    </lineage>
</organism>
<gene>
    <name evidence="1" type="ORF">Y1Q_0004936</name>
</gene>
<reference evidence="1 2" key="1">
    <citation type="journal article" date="2012" name="Genome Biol.">
        <title>Sequencing three crocodilian genomes to illuminate the evolution of archosaurs and amniotes.</title>
        <authorList>
            <person name="St John J.A."/>
            <person name="Braun E.L."/>
            <person name="Isberg S.R."/>
            <person name="Miles L.G."/>
            <person name="Chong A.Y."/>
            <person name="Gongora J."/>
            <person name="Dalzell P."/>
            <person name="Moran C."/>
            <person name="Bed'hom B."/>
            <person name="Abzhanov A."/>
            <person name="Burgess S.C."/>
            <person name="Cooksey A.M."/>
            <person name="Castoe T.A."/>
            <person name="Crawford N.G."/>
            <person name="Densmore L.D."/>
            <person name="Drew J.C."/>
            <person name="Edwards S.V."/>
            <person name="Faircloth B.C."/>
            <person name="Fujita M.K."/>
            <person name="Greenwold M.J."/>
            <person name="Hoffmann F.G."/>
            <person name="Howard J.M."/>
            <person name="Iguchi T."/>
            <person name="Janes D.E."/>
            <person name="Khan S.Y."/>
            <person name="Kohno S."/>
            <person name="de Koning A.J."/>
            <person name="Lance S.L."/>
            <person name="McCarthy F.M."/>
            <person name="McCormack J.E."/>
            <person name="Merchant M.E."/>
            <person name="Peterson D.G."/>
            <person name="Pollock D.D."/>
            <person name="Pourmand N."/>
            <person name="Raney B.J."/>
            <person name="Roessler K.A."/>
            <person name="Sanford J.R."/>
            <person name="Sawyer R.H."/>
            <person name="Schmidt C.J."/>
            <person name="Triplett E.W."/>
            <person name="Tuberville T.D."/>
            <person name="Venegas-Anaya M."/>
            <person name="Howard J.T."/>
            <person name="Jarvis E.D."/>
            <person name="Guillette L.J.Jr."/>
            <person name="Glenn T.C."/>
            <person name="Green R.E."/>
            <person name="Ray D.A."/>
        </authorList>
    </citation>
    <scope>NUCLEOTIDE SEQUENCE [LARGE SCALE GENOMIC DNA]</scope>
    <source>
        <strain evidence="1">KSC_2009_1</strain>
    </source>
</reference>
<proteinExistence type="predicted"/>
<dbReference type="AlphaFoldDB" id="A0A151MYI5"/>
<sequence length="101" mass="11319">MAWQAASGLRAAFRLPLLRRKDLSCSEHRILLSMGILRKSNHNVLRGGGLHLQRATDRFQSQMASALLYAISTSEFTCISFCYIESCLNAMERKHIYTGAG</sequence>
<name>A0A151MYI5_ALLMI</name>
<keyword evidence="2" id="KW-1185">Reference proteome</keyword>
<evidence type="ECO:0000313" key="2">
    <source>
        <dbReference type="Proteomes" id="UP000050525"/>
    </source>
</evidence>
<dbReference type="EMBL" id="AKHW03004653">
    <property type="protein sequence ID" value="KYO29534.1"/>
    <property type="molecule type" value="Genomic_DNA"/>
</dbReference>
<dbReference type="Proteomes" id="UP000050525">
    <property type="component" value="Unassembled WGS sequence"/>
</dbReference>
<protein>
    <submittedName>
        <fullName evidence="1">Uncharacterized protein</fullName>
    </submittedName>
</protein>
<evidence type="ECO:0000313" key="1">
    <source>
        <dbReference type="EMBL" id="KYO29534.1"/>
    </source>
</evidence>